<gene>
    <name evidence="3" type="ORF">B0T18DRAFT_427816</name>
</gene>
<dbReference type="EMBL" id="JAUKUD010000003">
    <property type="protein sequence ID" value="KAK0749744.1"/>
    <property type="molecule type" value="Genomic_DNA"/>
</dbReference>
<organism evidence="3 4">
    <name type="scientific">Schizothecium vesticola</name>
    <dbReference type="NCBI Taxonomy" id="314040"/>
    <lineage>
        <taxon>Eukaryota</taxon>
        <taxon>Fungi</taxon>
        <taxon>Dikarya</taxon>
        <taxon>Ascomycota</taxon>
        <taxon>Pezizomycotina</taxon>
        <taxon>Sordariomycetes</taxon>
        <taxon>Sordariomycetidae</taxon>
        <taxon>Sordariales</taxon>
        <taxon>Schizotheciaceae</taxon>
        <taxon>Schizothecium</taxon>
    </lineage>
</organism>
<feature type="region of interest" description="Disordered" evidence="1">
    <location>
        <begin position="35"/>
        <end position="154"/>
    </location>
</feature>
<feature type="compositionally biased region" description="Low complexity" evidence="1">
    <location>
        <begin position="117"/>
        <end position="131"/>
    </location>
</feature>
<accession>A0AA40K8B9</accession>
<dbReference type="Proteomes" id="UP001172155">
    <property type="component" value="Unassembled WGS sequence"/>
</dbReference>
<evidence type="ECO:0000256" key="1">
    <source>
        <dbReference type="SAM" id="MobiDB-lite"/>
    </source>
</evidence>
<comment type="caution">
    <text evidence="3">The sequence shown here is derived from an EMBL/GenBank/DDBJ whole genome shotgun (WGS) entry which is preliminary data.</text>
</comment>
<keyword evidence="2" id="KW-0812">Transmembrane</keyword>
<sequence length="219" mass="23018">MSGLWPSARAIGRRGSCLTTPSAFLRNATTAAKPRIQKTVSSAGEDAGRAAKTALNTKTRAPTGSKIPKKKAEFSAPTFSAGKPTSTTSSKTTRPGTVKKNSPAAKNVEVREETKTEAAQTTATEAPAAPTVLPQAPPVGAWKPTAKPREAAPAVKKPVDINSREYKSAARKWTALIVALPILFVTSYYLYDRLALGNGPGLMDPAPTPPPPKDKTLDT</sequence>
<feature type="region of interest" description="Disordered" evidence="1">
    <location>
        <begin position="199"/>
        <end position="219"/>
    </location>
</feature>
<feature type="compositionally biased region" description="Low complexity" evidence="1">
    <location>
        <begin position="82"/>
        <end position="96"/>
    </location>
</feature>
<evidence type="ECO:0000256" key="2">
    <source>
        <dbReference type="SAM" id="Phobius"/>
    </source>
</evidence>
<keyword evidence="2" id="KW-1133">Transmembrane helix</keyword>
<dbReference type="AlphaFoldDB" id="A0AA40K8B9"/>
<reference evidence="3" key="1">
    <citation type="submission" date="2023-06" db="EMBL/GenBank/DDBJ databases">
        <title>Genome-scale phylogeny and comparative genomics of the fungal order Sordariales.</title>
        <authorList>
            <consortium name="Lawrence Berkeley National Laboratory"/>
            <person name="Hensen N."/>
            <person name="Bonometti L."/>
            <person name="Westerberg I."/>
            <person name="Brannstrom I.O."/>
            <person name="Guillou S."/>
            <person name="Cros-Aarteil S."/>
            <person name="Calhoun S."/>
            <person name="Haridas S."/>
            <person name="Kuo A."/>
            <person name="Mondo S."/>
            <person name="Pangilinan J."/>
            <person name="Riley R."/>
            <person name="LaButti K."/>
            <person name="Andreopoulos B."/>
            <person name="Lipzen A."/>
            <person name="Chen C."/>
            <person name="Yanf M."/>
            <person name="Daum C."/>
            <person name="Ng V."/>
            <person name="Clum A."/>
            <person name="Steindorff A."/>
            <person name="Ohm R."/>
            <person name="Martin F."/>
            <person name="Silar P."/>
            <person name="Natvig D."/>
            <person name="Lalanne C."/>
            <person name="Gautier V."/>
            <person name="Ament-velasquez S.L."/>
            <person name="Kruys A."/>
            <person name="Hutchinson M.I."/>
            <person name="Powell A.J."/>
            <person name="Barry K."/>
            <person name="Miller A.N."/>
            <person name="Grigoriev I.V."/>
            <person name="Debuchy R."/>
            <person name="Gladieux P."/>
            <person name="Thoren M.H."/>
            <person name="Johannesson H."/>
        </authorList>
    </citation>
    <scope>NUCLEOTIDE SEQUENCE</scope>
    <source>
        <strain evidence="3">SMH3187-1</strain>
    </source>
</reference>
<proteinExistence type="predicted"/>
<protein>
    <submittedName>
        <fullName evidence="3">Uncharacterized protein</fullName>
    </submittedName>
</protein>
<feature type="transmembrane region" description="Helical" evidence="2">
    <location>
        <begin position="173"/>
        <end position="191"/>
    </location>
</feature>
<evidence type="ECO:0000313" key="3">
    <source>
        <dbReference type="EMBL" id="KAK0749744.1"/>
    </source>
</evidence>
<evidence type="ECO:0000313" key="4">
    <source>
        <dbReference type="Proteomes" id="UP001172155"/>
    </source>
</evidence>
<name>A0AA40K8B9_9PEZI</name>
<keyword evidence="4" id="KW-1185">Reference proteome</keyword>
<keyword evidence="2" id="KW-0472">Membrane</keyword>